<dbReference type="InterPro" id="IPR018593">
    <property type="entry name" value="tRNA-endonuc_su_Sen15"/>
</dbReference>
<keyword evidence="5" id="KW-1185">Reference proteome</keyword>
<dbReference type="OrthoDB" id="10002170at2759"/>
<dbReference type="GO" id="GO:0005634">
    <property type="term" value="C:nucleus"/>
    <property type="evidence" value="ECO:0007669"/>
    <property type="project" value="UniProtKB-ARBA"/>
</dbReference>
<evidence type="ECO:0000259" key="3">
    <source>
        <dbReference type="Pfam" id="PF09631"/>
    </source>
</evidence>
<gene>
    <name evidence="4" type="ORF">H4R18_001013</name>
</gene>
<comment type="caution">
    <text evidence="4">The sequence shown here is derived from an EMBL/GenBank/DDBJ whole genome shotgun (WGS) entry which is preliminary data.</text>
</comment>
<dbReference type="GO" id="GO:0003676">
    <property type="term" value="F:nucleic acid binding"/>
    <property type="evidence" value="ECO:0007669"/>
    <property type="project" value="InterPro"/>
</dbReference>
<keyword evidence="2" id="KW-0819">tRNA processing</keyword>
<evidence type="ECO:0000256" key="2">
    <source>
        <dbReference type="ARBA" id="ARBA00022694"/>
    </source>
</evidence>
<sequence length="134" mass="14145">MDAHPRFHEVADVCRWAPQRTRALFQAYLDIKYAQLFGAARAVLPSGGLGLPLVTARGARGGAHVFVPVYADERFGLATLAAIQEQAQTLGISAADDSSSAITVHLAIVEDDSTVSYYTLGDGEQSMAAALAPV</sequence>
<organism evidence="4 5">
    <name type="scientific">Coemansia javaensis</name>
    <dbReference type="NCBI Taxonomy" id="2761396"/>
    <lineage>
        <taxon>Eukaryota</taxon>
        <taxon>Fungi</taxon>
        <taxon>Fungi incertae sedis</taxon>
        <taxon>Zoopagomycota</taxon>
        <taxon>Kickxellomycotina</taxon>
        <taxon>Kickxellomycetes</taxon>
        <taxon>Kickxellales</taxon>
        <taxon>Kickxellaceae</taxon>
        <taxon>Coemansia</taxon>
    </lineage>
</organism>
<dbReference type="InterPro" id="IPR036167">
    <property type="entry name" value="tRNA_intron_Endo_cat-like_sf"/>
</dbReference>
<dbReference type="EMBL" id="JANBUL010000023">
    <property type="protein sequence ID" value="KAJ2784634.1"/>
    <property type="molecule type" value="Genomic_DNA"/>
</dbReference>
<dbReference type="SUPFAM" id="SSF53032">
    <property type="entry name" value="tRNA-intron endonuclease catalytic domain-like"/>
    <property type="match status" value="1"/>
</dbReference>
<protein>
    <recommendedName>
        <fullName evidence="3">tRNA-splicing endonuclease subunit Sen15 domain-containing protein</fullName>
    </recommendedName>
</protein>
<evidence type="ECO:0000256" key="1">
    <source>
        <dbReference type="ARBA" id="ARBA00006091"/>
    </source>
</evidence>
<comment type="similarity">
    <text evidence="1">Belongs to the SEN15 family.</text>
</comment>
<proteinExistence type="inferred from homology"/>
<reference evidence="4" key="1">
    <citation type="submission" date="2022-07" db="EMBL/GenBank/DDBJ databases">
        <title>Phylogenomic reconstructions and comparative analyses of Kickxellomycotina fungi.</title>
        <authorList>
            <person name="Reynolds N.K."/>
            <person name="Stajich J.E."/>
            <person name="Barry K."/>
            <person name="Grigoriev I.V."/>
            <person name="Crous P."/>
            <person name="Smith M.E."/>
        </authorList>
    </citation>
    <scope>NUCLEOTIDE SEQUENCE</scope>
    <source>
        <strain evidence="4">NBRC 105414</strain>
    </source>
</reference>
<evidence type="ECO:0000313" key="5">
    <source>
        <dbReference type="Proteomes" id="UP001140217"/>
    </source>
</evidence>
<feature type="domain" description="tRNA-splicing endonuclease subunit Sen15" evidence="3">
    <location>
        <begin position="63"/>
        <end position="123"/>
    </location>
</feature>
<dbReference type="AlphaFoldDB" id="A0A9W8LM76"/>
<name>A0A9W8LM76_9FUNG</name>
<dbReference type="Proteomes" id="UP001140217">
    <property type="component" value="Unassembled WGS sequence"/>
</dbReference>
<evidence type="ECO:0000313" key="4">
    <source>
        <dbReference type="EMBL" id="KAJ2784634.1"/>
    </source>
</evidence>
<dbReference type="InterPro" id="IPR011856">
    <property type="entry name" value="tRNA_endonuc-like_dom_sf"/>
</dbReference>
<accession>A0A9W8LM76</accession>
<dbReference type="Pfam" id="PF09631">
    <property type="entry name" value="Sen15"/>
    <property type="match status" value="1"/>
</dbReference>
<dbReference type="GO" id="GO:0006388">
    <property type="term" value="P:tRNA splicing, via endonucleolytic cleavage and ligation"/>
    <property type="evidence" value="ECO:0007669"/>
    <property type="project" value="InterPro"/>
</dbReference>
<dbReference type="Gene3D" id="3.40.1350.10">
    <property type="match status" value="1"/>
</dbReference>